<keyword evidence="4" id="KW-1185">Reference proteome</keyword>
<sequence>MSDEEYRVDDLARLSGMTVRNIREHQSRGLLPAPTVRGRVGFYGPEHLARLEQIKRLQAEGFTLESIRRMLGGGAEFASFAAAVHQAFDDGDKRVVRLDDIHTLFPGLDQDADGAEGTALLDSAVELDLLRPLGNGRYEERSPRLTRIGAELMALGIPPASALTAAAEARTHVRAVAKSFVQLYVEQIWAPFEAAGYPADQWPDILSGLDRLRPLALDSMSALLRMALDEAATELIEERAGLR</sequence>
<dbReference type="InterPro" id="IPR047057">
    <property type="entry name" value="MerR_fam"/>
</dbReference>
<dbReference type="PROSITE" id="PS50937">
    <property type="entry name" value="HTH_MERR_2"/>
    <property type="match status" value="1"/>
</dbReference>
<keyword evidence="1" id="KW-0238">DNA-binding</keyword>
<dbReference type="Gene3D" id="1.10.1660.10">
    <property type="match status" value="1"/>
</dbReference>
<evidence type="ECO:0000259" key="2">
    <source>
        <dbReference type="PROSITE" id="PS50937"/>
    </source>
</evidence>
<dbReference type="EMBL" id="JAAFYZ010000097">
    <property type="protein sequence ID" value="MBS2550267.1"/>
    <property type="molecule type" value="Genomic_DNA"/>
</dbReference>
<dbReference type="Pfam" id="PF13411">
    <property type="entry name" value="MerR_1"/>
    <property type="match status" value="1"/>
</dbReference>
<feature type="domain" description="HTH merR-type" evidence="2">
    <location>
        <begin position="5"/>
        <end position="73"/>
    </location>
</feature>
<dbReference type="RefSeq" id="WP_212012695.1">
    <property type="nucleotide sequence ID" value="NZ_JAAFYZ010000097.1"/>
</dbReference>
<name>A0ABS5KW16_9ACTN</name>
<gene>
    <name evidence="3" type="ORF">KGQ19_25700</name>
</gene>
<reference evidence="3 4" key="1">
    <citation type="submission" date="2020-02" db="EMBL/GenBank/DDBJ databases">
        <title>Acidophilic actinobacteria isolated from forest soil.</title>
        <authorList>
            <person name="Golinska P."/>
        </authorList>
    </citation>
    <scope>NUCLEOTIDE SEQUENCE [LARGE SCALE GENOMIC DNA]</scope>
    <source>
        <strain evidence="3 4">NL8</strain>
    </source>
</reference>
<dbReference type="PANTHER" id="PTHR30204">
    <property type="entry name" value="REDOX-CYCLING DRUG-SENSING TRANSCRIPTIONAL ACTIVATOR SOXR"/>
    <property type="match status" value="1"/>
</dbReference>
<evidence type="ECO:0000313" key="4">
    <source>
        <dbReference type="Proteomes" id="UP000730482"/>
    </source>
</evidence>
<protein>
    <submittedName>
        <fullName evidence="3">MerR family transcriptional regulator</fullName>
    </submittedName>
</protein>
<dbReference type="Proteomes" id="UP000730482">
    <property type="component" value="Unassembled WGS sequence"/>
</dbReference>
<dbReference type="InterPro" id="IPR009061">
    <property type="entry name" value="DNA-bd_dom_put_sf"/>
</dbReference>
<proteinExistence type="predicted"/>
<dbReference type="SUPFAM" id="SSF46955">
    <property type="entry name" value="Putative DNA-binding domain"/>
    <property type="match status" value="1"/>
</dbReference>
<accession>A0ABS5KW16</accession>
<evidence type="ECO:0000256" key="1">
    <source>
        <dbReference type="ARBA" id="ARBA00023125"/>
    </source>
</evidence>
<comment type="caution">
    <text evidence="3">The sequence shown here is derived from an EMBL/GenBank/DDBJ whole genome shotgun (WGS) entry which is preliminary data.</text>
</comment>
<evidence type="ECO:0000313" key="3">
    <source>
        <dbReference type="EMBL" id="MBS2550267.1"/>
    </source>
</evidence>
<dbReference type="PANTHER" id="PTHR30204:SF93">
    <property type="entry name" value="HTH MERR-TYPE DOMAIN-CONTAINING PROTEIN"/>
    <property type="match status" value="1"/>
</dbReference>
<organism evidence="3 4">
    <name type="scientific">Catenulispora pinistramenti</name>
    <dbReference type="NCBI Taxonomy" id="2705254"/>
    <lineage>
        <taxon>Bacteria</taxon>
        <taxon>Bacillati</taxon>
        <taxon>Actinomycetota</taxon>
        <taxon>Actinomycetes</taxon>
        <taxon>Catenulisporales</taxon>
        <taxon>Catenulisporaceae</taxon>
        <taxon>Catenulispora</taxon>
    </lineage>
</organism>
<dbReference type="InterPro" id="IPR000551">
    <property type="entry name" value="MerR-type_HTH_dom"/>
</dbReference>
<dbReference type="SMART" id="SM00422">
    <property type="entry name" value="HTH_MERR"/>
    <property type="match status" value="1"/>
</dbReference>